<dbReference type="InterPro" id="IPR017439">
    <property type="entry name" value="Amidohydrolase"/>
</dbReference>
<evidence type="ECO:0000313" key="6">
    <source>
        <dbReference type="EMBL" id="TSH98585.1"/>
    </source>
</evidence>
<evidence type="ECO:0000256" key="1">
    <source>
        <dbReference type="ARBA" id="ARBA00006153"/>
    </source>
</evidence>
<keyword evidence="7" id="KW-1185">Reference proteome</keyword>
<dbReference type="OrthoDB" id="8875216at2"/>
<evidence type="ECO:0000256" key="4">
    <source>
        <dbReference type="SAM" id="SignalP"/>
    </source>
</evidence>
<dbReference type="GO" id="GO:0016787">
    <property type="term" value="F:hydrolase activity"/>
    <property type="evidence" value="ECO:0007669"/>
    <property type="project" value="UniProtKB-KW"/>
</dbReference>
<comment type="similarity">
    <text evidence="1">Belongs to the peptidase M20 family.</text>
</comment>
<dbReference type="Proteomes" id="UP000318405">
    <property type="component" value="Unassembled WGS sequence"/>
</dbReference>
<dbReference type="PIRSF" id="PIRSF005962">
    <property type="entry name" value="Pept_M20D_amidohydro"/>
    <property type="match status" value="1"/>
</dbReference>
<feature type="domain" description="Peptidase M20 dimerisation" evidence="5">
    <location>
        <begin position="235"/>
        <end position="332"/>
    </location>
</feature>
<dbReference type="PANTHER" id="PTHR11014">
    <property type="entry name" value="PEPTIDASE M20 FAMILY MEMBER"/>
    <property type="match status" value="1"/>
</dbReference>
<dbReference type="InterPro" id="IPR036264">
    <property type="entry name" value="Bact_exopeptidase_dim_dom"/>
</dbReference>
<feature type="chain" id="PRO_5022238175" evidence="4">
    <location>
        <begin position="27"/>
        <end position="455"/>
    </location>
</feature>
<comment type="cofactor">
    <cofactor evidence="3">
        <name>Mn(2+)</name>
        <dbReference type="ChEBI" id="CHEBI:29035"/>
    </cofactor>
    <text evidence="3">The Mn(2+) ion enhances activity.</text>
</comment>
<feature type="binding site" evidence="3">
    <location>
        <position position="417"/>
    </location>
    <ligand>
        <name>Mn(2+)</name>
        <dbReference type="ChEBI" id="CHEBI:29035"/>
        <label>2</label>
    </ligand>
</feature>
<dbReference type="NCBIfam" id="TIGR01891">
    <property type="entry name" value="amidohydrolases"/>
    <property type="match status" value="1"/>
</dbReference>
<feature type="binding site" evidence="3">
    <location>
        <position position="179"/>
    </location>
    <ligand>
        <name>Mn(2+)</name>
        <dbReference type="ChEBI" id="CHEBI:29035"/>
        <label>2</label>
    </ligand>
</feature>
<dbReference type="InterPro" id="IPR002933">
    <property type="entry name" value="Peptidase_M20"/>
</dbReference>
<name>A0A556B1H3_9BURK</name>
<dbReference type="PANTHER" id="PTHR11014:SF63">
    <property type="entry name" value="METALLOPEPTIDASE, PUTATIVE (AFU_ORTHOLOGUE AFUA_6G09600)-RELATED"/>
    <property type="match status" value="1"/>
</dbReference>
<dbReference type="RefSeq" id="WP_143946491.1">
    <property type="nucleotide sequence ID" value="NZ_BAABMB010000001.1"/>
</dbReference>
<dbReference type="Gene3D" id="3.30.70.360">
    <property type="match status" value="1"/>
</dbReference>
<reference evidence="6 7" key="1">
    <citation type="submission" date="2019-07" db="EMBL/GenBank/DDBJ databases">
        <title>Qingshengfaniella alkalisoli gen. nov., sp. nov., isolated from saline soil.</title>
        <authorList>
            <person name="Xu L."/>
            <person name="Huang X.-X."/>
            <person name="Sun J.-Q."/>
        </authorList>
    </citation>
    <scope>NUCLEOTIDE SEQUENCE [LARGE SCALE GENOMIC DNA]</scope>
    <source>
        <strain evidence="6 7">DSM 27279</strain>
    </source>
</reference>
<evidence type="ECO:0000256" key="2">
    <source>
        <dbReference type="ARBA" id="ARBA00022801"/>
    </source>
</evidence>
<organism evidence="6 7">
    <name type="scientific">Verticiella sediminum</name>
    <dbReference type="NCBI Taxonomy" id="1247510"/>
    <lineage>
        <taxon>Bacteria</taxon>
        <taxon>Pseudomonadati</taxon>
        <taxon>Pseudomonadota</taxon>
        <taxon>Betaproteobacteria</taxon>
        <taxon>Burkholderiales</taxon>
        <taxon>Alcaligenaceae</taxon>
        <taxon>Verticiella</taxon>
    </lineage>
</organism>
<dbReference type="InterPro" id="IPR011650">
    <property type="entry name" value="Peptidase_M20_dimer"/>
</dbReference>
<dbReference type="FunFam" id="3.30.70.360:FF:000014">
    <property type="entry name" value="N-acyl-L-amino acid amidohydrolase"/>
    <property type="match status" value="1"/>
</dbReference>
<feature type="signal peptide" evidence="4">
    <location>
        <begin position="1"/>
        <end position="26"/>
    </location>
</feature>
<accession>A0A556B1H3</accession>
<evidence type="ECO:0000256" key="3">
    <source>
        <dbReference type="PIRSR" id="PIRSR005962-1"/>
    </source>
</evidence>
<evidence type="ECO:0000259" key="5">
    <source>
        <dbReference type="Pfam" id="PF07687"/>
    </source>
</evidence>
<dbReference type="Gene3D" id="3.40.630.10">
    <property type="entry name" value="Zn peptidases"/>
    <property type="match status" value="1"/>
</dbReference>
<keyword evidence="2 6" id="KW-0378">Hydrolase</keyword>
<gene>
    <name evidence="6" type="ORF">FOZ76_02195</name>
</gene>
<protein>
    <submittedName>
        <fullName evidence="6">Amidohydrolase</fullName>
    </submittedName>
</protein>
<dbReference type="GO" id="GO:0046872">
    <property type="term" value="F:metal ion binding"/>
    <property type="evidence" value="ECO:0007669"/>
    <property type="project" value="UniProtKB-KW"/>
</dbReference>
<keyword evidence="3" id="KW-0479">Metal-binding</keyword>
<dbReference type="EMBL" id="VLTJ01000004">
    <property type="protein sequence ID" value="TSH98585.1"/>
    <property type="molecule type" value="Genomic_DNA"/>
</dbReference>
<dbReference type="SUPFAM" id="SSF53187">
    <property type="entry name" value="Zn-dependent exopeptidases"/>
    <property type="match status" value="1"/>
</dbReference>
<dbReference type="Pfam" id="PF01546">
    <property type="entry name" value="Peptidase_M20"/>
    <property type="match status" value="1"/>
</dbReference>
<evidence type="ECO:0000313" key="7">
    <source>
        <dbReference type="Proteomes" id="UP000318405"/>
    </source>
</evidence>
<comment type="caution">
    <text evidence="6">The sequence shown here is derived from an EMBL/GenBank/DDBJ whole genome shotgun (WGS) entry which is preliminary data.</text>
</comment>
<feature type="binding site" evidence="3">
    <location>
        <position position="143"/>
    </location>
    <ligand>
        <name>Mn(2+)</name>
        <dbReference type="ChEBI" id="CHEBI:29035"/>
        <label>2</label>
    </ligand>
</feature>
<dbReference type="SUPFAM" id="SSF55031">
    <property type="entry name" value="Bacterial exopeptidase dimerisation domain"/>
    <property type="match status" value="1"/>
</dbReference>
<proteinExistence type="inferred from homology"/>
<sequence length="455" mass="47895">MHPLPRSLRRCALALAAGALPLALHAQNLSSASYDGLREAVDRVAPQMVEWRRDIHAHPELSGQEERTAKLVAEHLRSLGMEVQTGVGGHGVVGTLRGARPGPTVALRADMDALPVAERTGLPFASTAKAEYLGNEVPVMHACGHDAHVAMLMGAASALAGLRDELAGTVRFVFQPAEEGAPVQPDAEGRTPAFGARAMIDDGALQGVDAIYGLHITANLPSGTLGYRSGPMMAGSDSLTIHVHGRGGHGSSPWNAVDPILAASQIVVGLQGIVSRQLNISQEPAVLTIGSIHGGTRSNIIPDDVEMQGTLRTFDEGMREQAHQHIVRTAEHIAQASGAQARVRFGPVAYPVTTNDPKLTDASLPALELAADGKVTVVPKVSGSEDFSEFQKQVPGFFFLLGAPPAGKDYTKAPPNHSAEFDVDEQQFPVGARALATLAMDYLARSGQAAQRSAR</sequence>
<keyword evidence="3" id="KW-0464">Manganese</keyword>
<dbReference type="Pfam" id="PF07687">
    <property type="entry name" value="M20_dimer"/>
    <property type="match status" value="1"/>
</dbReference>
<feature type="binding site" evidence="3">
    <location>
        <position position="145"/>
    </location>
    <ligand>
        <name>Mn(2+)</name>
        <dbReference type="ChEBI" id="CHEBI:29035"/>
        <label>2</label>
    </ligand>
</feature>
<dbReference type="AlphaFoldDB" id="A0A556B1H3"/>
<feature type="binding site" evidence="3">
    <location>
        <position position="215"/>
    </location>
    <ligand>
        <name>Mn(2+)</name>
        <dbReference type="ChEBI" id="CHEBI:29035"/>
        <label>2</label>
    </ligand>
</feature>
<keyword evidence="4" id="KW-0732">Signal</keyword>